<accession>A0AAV8VW14</accession>
<proteinExistence type="predicted"/>
<organism evidence="2 3">
    <name type="scientific">Exocentrus adspersus</name>
    <dbReference type="NCBI Taxonomy" id="1586481"/>
    <lineage>
        <taxon>Eukaryota</taxon>
        <taxon>Metazoa</taxon>
        <taxon>Ecdysozoa</taxon>
        <taxon>Arthropoda</taxon>
        <taxon>Hexapoda</taxon>
        <taxon>Insecta</taxon>
        <taxon>Pterygota</taxon>
        <taxon>Neoptera</taxon>
        <taxon>Endopterygota</taxon>
        <taxon>Coleoptera</taxon>
        <taxon>Polyphaga</taxon>
        <taxon>Cucujiformia</taxon>
        <taxon>Chrysomeloidea</taxon>
        <taxon>Cerambycidae</taxon>
        <taxon>Lamiinae</taxon>
        <taxon>Acanthocinini</taxon>
        <taxon>Exocentrus</taxon>
    </lineage>
</organism>
<dbReference type="Proteomes" id="UP001159042">
    <property type="component" value="Unassembled WGS sequence"/>
</dbReference>
<evidence type="ECO:0000313" key="2">
    <source>
        <dbReference type="EMBL" id="KAJ8917861.1"/>
    </source>
</evidence>
<dbReference type="EMBL" id="JANEYG010000030">
    <property type="protein sequence ID" value="KAJ8917861.1"/>
    <property type="molecule type" value="Genomic_DNA"/>
</dbReference>
<reference evidence="2 3" key="1">
    <citation type="journal article" date="2023" name="Insect Mol. Biol.">
        <title>Genome sequencing provides insights into the evolution of gene families encoding plant cell wall-degrading enzymes in longhorned beetles.</title>
        <authorList>
            <person name="Shin N.R."/>
            <person name="Okamura Y."/>
            <person name="Kirsch R."/>
            <person name="Pauchet Y."/>
        </authorList>
    </citation>
    <scope>NUCLEOTIDE SEQUENCE [LARGE SCALE GENOMIC DNA]</scope>
    <source>
        <strain evidence="2">EAD_L_NR</strain>
    </source>
</reference>
<evidence type="ECO:0000256" key="1">
    <source>
        <dbReference type="SAM" id="Phobius"/>
    </source>
</evidence>
<dbReference type="PANTHER" id="PTHR46953:SF1">
    <property type="entry name" value="G-PROTEIN COUPLED RECEPTOR MTH-LIKE 1-RELATED"/>
    <property type="match status" value="1"/>
</dbReference>
<dbReference type="Gene3D" id="1.20.1070.10">
    <property type="entry name" value="Rhodopsin 7-helix transmembrane proteins"/>
    <property type="match status" value="1"/>
</dbReference>
<keyword evidence="3" id="KW-1185">Reference proteome</keyword>
<sequence>MHSENKISTVITNRSEILFTRKSVASSQVEISLARSLADAVCMHFLFLAAFFWLNTMCFNIWWTFRRSAGLDIVVNYAVFAALYERIST</sequence>
<evidence type="ECO:0000313" key="3">
    <source>
        <dbReference type="Proteomes" id="UP001159042"/>
    </source>
</evidence>
<protein>
    <submittedName>
        <fullName evidence="2">Uncharacterized protein</fullName>
    </submittedName>
</protein>
<feature type="transmembrane region" description="Helical" evidence="1">
    <location>
        <begin position="41"/>
        <end position="63"/>
    </location>
</feature>
<comment type="caution">
    <text evidence="2">The sequence shown here is derived from an EMBL/GenBank/DDBJ whole genome shotgun (WGS) entry which is preliminary data.</text>
</comment>
<dbReference type="AlphaFoldDB" id="A0AAV8VW14"/>
<gene>
    <name evidence="2" type="ORF">NQ315_010774</name>
</gene>
<dbReference type="PANTHER" id="PTHR46953">
    <property type="entry name" value="G-PROTEIN COUPLED RECEPTOR MTH-LIKE 1-RELATED"/>
    <property type="match status" value="1"/>
</dbReference>
<dbReference type="InterPro" id="IPR052808">
    <property type="entry name" value="GPCR_Mth-like"/>
</dbReference>
<name>A0AAV8VW14_9CUCU</name>
<keyword evidence="1" id="KW-1133">Transmembrane helix</keyword>
<keyword evidence="1" id="KW-0472">Membrane</keyword>
<keyword evidence="1" id="KW-0812">Transmembrane</keyword>